<evidence type="ECO:0000313" key="2">
    <source>
        <dbReference type="Proteomes" id="UP000290439"/>
    </source>
</evidence>
<dbReference type="Gene3D" id="3.40.50.300">
    <property type="entry name" value="P-loop containing nucleotide triphosphate hydrolases"/>
    <property type="match status" value="1"/>
</dbReference>
<dbReference type="EMBL" id="LR215973">
    <property type="protein sequence ID" value="VFA96301.1"/>
    <property type="molecule type" value="Genomic_DNA"/>
</dbReference>
<accession>A0A4U8VS98</accession>
<protein>
    <submittedName>
        <fullName evidence="1">Uncharacterized protein</fullName>
    </submittedName>
</protein>
<dbReference type="AlphaFoldDB" id="A0A4U8VS98"/>
<gene>
    <name evidence="1" type="ORF">NCTC10797_00050</name>
</gene>
<reference evidence="1 2" key="1">
    <citation type="submission" date="2019-02" db="EMBL/GenBank/DDBJ databases">
        <authorList>
            <consortium name="Pathogen Informatics"/>
        </authorList>
    </citation>
    <scope>NUCLEOTIDE SEQUENCE [LARGE SCALE GENOMIC DNA]</scope>
    <source>
        <strain evidence="1 2">3012STDY6756504</strain>
    </source>
</reference>
<name>A0A4U8VS98_9NOCA</name>
<proteinExistence type="predicted"/>
<dbReference type="SUPFAM" id="SSF52540">
    <property type="entry name" value="P-loop containing nucleoside triphosphate hydrolases"/>
    <property type="match status" value="1"/>
</dbReference>
<dbReference type="Proteomes" id="UP000290439">
    <property type="component" value="Chromosome"/>
</dbReference>
<dbReference type="InterPro" id="IPR027417">
    <property type="entry name" value="P-loop_NTPase"/>
</dbReference>
<sequence>MARAHPAEYQILTPQTGFIAYRLTGTLRPTPELIMSDLPQCRMPTSAQHPVITVVSGPPGSGKSTLARTIAEFVGFPRSCVTS</sequence>
<evidence type="ECO:0000313" key="1">
    <source>
        <dbReference type="EMBL" id="VFA96301.1"/>
    </source>
</evidence>
<organism evidence="1 2">
    <name type="scientific">Nocardia cyriacigeorgica</name>
    <dbReference type="NCBI Taxonomy" id="135487"/>
    <lineage>
        <taxon>Bacteria</taxon>
        <taxon>Bacillati</taxon>
        <taxon>Actinomycetota</taxon>
        <taxon>Actinomycetes</taxon>
        <taxon>Mycobacteriales</taxon>
        <taxon>Nocardiaceae</taxon>
        <taxon>Nocardia</taxon>
    </lineage>
</organism>